<feature type="transmembrane region" description="Helical" evidence="2">
    <location>
        <begin position="127"/>
        <end position="148"/>
    </location>
</feature>
<evidence type="ECO:0000256" key="2">
    <source>
        <dbReference type="SAM" id="Phobius"/>
    </source>
</evidence>
<keyword evidence="5" id="KW-1185">Reference proteome</keyword>
<dbReference type="Proteomes" id="UP001524502">
    <property type="component" value="Unassembled WGS sequence"/>
</dbReference>
<proteinExistence type="inferred from homology"/>
<keyword evidence="2" id="KW-0812">Transmembrane</keyword>
<reference evidence="4 5" key="1">
    <citation type="submission" date="2022-06" db="EMBL/GenBank/DDBJ databases">
        <title>Isolation of gut microbiota from human fecal samples.</title>
        <authorList>
            <person name="Pamer E.G."/>
            <person name="Barat B."/>
            <person name="Waligurski E."/>
            <person name="Medina S."/>
            <person name="Paddock L."/>
            <person name="Mostad J."/>
        </authorList>
    </citation>
    <scope>NUCLEOTIDE SEQUENCE [LARGE SCALE GENOMIC DNA]</scope>
    <source>
        <strain evidence="4 5">SL.3.17</strain>
    </source>
</reference>
<dbReference type="PANTHER" id="PTHR30487:SF0">
    <property type="entry name" value="PREPILIN LEADER PEPTIDASE_N-METHYLTRANSFERASE-RELATED"/>
    <property type="match status" value="1"/>
</dbReference>
<feature type="transmembrane region" description="Helical" evidence="2">
    <location>
        <begin position="105"/>
        <end position="121"/>
    </location>
</feature>
<dbReference type="Gene3D" id="1.20.120.1220">
    <property type="match status" value="1"/>
</dbReference>
<evidence type="ECO:0000313" key="5">
    <source>
        <dbReference type="Proteomes" id="UP001524502"/>
    </source>
</evidence>
<evidence type="ECO:0000256" key="1">
    <source>
        <dbReference type="ARBA" id="ARBA00005801"/>
    </source>
</evidence>
<feature type="transmembrane region" description="Helical" evidence="2">
    <location>
        <begin position="205"/>
        <end position="223"/>
    </location>
</feature>
<accession>A0ABT1RSA7</accession>
<dbReference type="Pfam" id="PF01478">
    <property type="entry name" value="Peptidase_A24"/>
    <property type="match status" value="1"/>
</dbReference>
<dbReference type="EMBL" id="JANFXK010000019">
    <property type="protein sequence ID" value="MCQ4638057.1"/>
    <property type="molecule type" value="Genomic_DNA"/>
</dbReference>
<organism evidence="4 5">
    <name type="scientific">Anaerovorax odorimutans</name>
    <dbReference type="NCBI Taxonomy" id="109327"/>
    <lineage>
        <taxon>Bacteria</taxon>
        <taxon>Bacillati</taxon>
        <taxon>Bacillota</taxon>
        <taxon>Clostridia</taxon>
        <taxon>Peptostreptococcales</taxon>
        <taxon>Anaerovoracaceae</taxon>
        <taxon>Anaerovorax</taxon>
    </lineage>
</organism>
<protein>
    <submittedName>
        <fullName evidence="4">A24 family peptidase</fullName>
    </submittedName>
</protein>
<name>A0ABT1RSA7_9FIRM</name>
<evidence type="ECO:0000259" key="3">
    <source>
        <dbReference type="Pfam" id="PF01478"/>
    </source>
</evidence>
<sequence length="224" mass="24524">MIGKICGAVAAGILAGHGAVYIFNKIPARWLCDYGKEPGEELKDPYTQRIKGFPWKWIYSGFFMAGLIRLVFFDWMFALASLVLCWALLLIALADKKYGIVPDQFVILTAISALGFIPYHSSFLAPLWGALLGGGVMLFSALLGKLIFKKETLGLGDVKLFAAVGLALGFRSTLTVLVISAVSSALIFSILLIRRKIKRNDMLPLGPYICGSAIFYAVIIWPLL</sequence>
<dbReference type="PANTHER" id="PTHR30487">
    <property type="entry name" value="TYPE 4 PREPILIN-LIKE PROTEINS LEADER PEPTIDE-PROCESSING ENZYME"/>
    <property type="match status" value="1"/>
</dbReference>
<feature type="transmembrane region" description="Helical" evidence="2">
    <location>
        <begin position="160"/>
        <end position="193"/>
    </location>
</feature>
<gene>
    <name evidence="4" type="ORF">NE619_15070</name>
</gene>
<feature type="domain" description="Prepilin type IV endopeptidase peptidase" evidence="3">
    <location>
        <begin position="82"/>
        <end position="187"/>
    </location>
</feature>
<comment type="similarity">
    <text evidence="1">Belongs to the peptidase A24 family.</text>
</comment>
<dbReference type="InterPro" id="IPR050882">
    <property type="entry name" value="Prepilin_peptidase/N-MTase"/>
</dbReference>
<evidence type="ECO:0000313" key="4">
    <source>
        <dbReference type="EMBL" id="MCQ4638057.1"/>
    </source>
</evidence>
<comment type="caution">
    <text evidence="4">The sequence shown here is derived from an EMBL/GenBank/DDBJ whole genome shotgun (WGS) entry which is preliminary data.</text>
</comment>
<dbReference type="InterPro" id="IPR000045">
    <property type="entry name" value="Prepilin_IV_endopep_pep"/>
</dbReference>
<keyword evidence="2" id="KW-1133">Transmembrane helix</keyword>
<keyword evidence="2" id="KW-0472">Membrane</keyword>
<feature type="transmembrane region" description="Helical" evidence="2">
    <location>
        <begin position="72"/>
        <end position="93"/>
    </location>
</feature>